<gene>
    <name evidence="3" type="ORF">SAMN04487995_0296</name>
</gene>
<dbReference type="SUPFAM" id="SSF51735">
    <property type="entry name" value="NAD(P)-binding Rossmann-fold domains"/>
    <property type="match status" value="1"/>
</dbReference>
<name>A0A1H6QHK0_9BACT</name>
<dbReference type="PANTHER" id="PTHR42760">
    <property type="entry name" value="SHORT-CHAIN DEHYDROGENASES/REDUCTASES FAMILY MEMBER"/>
    <property type="match status" value="1"/>
</dbReference>
<protein>
    <submittedName>
        <fullName evidence="3">NAD(P)-dependent dehydrogenase, short-chain alcohol dehydrogenase family</fullName>
    </submittedName>
</protein>
<evidence type="ECO:0000256" key="2">
    <source>
        <dbReference type="ARBA" id="ARBA00023002"/>
    </source>
</evidence>
<dbReference type="EMBL" id="FNXY01000001">
    <property type="protein sequence ID" value="SEI38870.1"/>
    <property type="molecule type" value="Genomic_DNA"/>
</dbReference>
<dbReference type="NCBIfam" id="NF005095">
    <property type="entry name" value="PRK06523.1"/>
    <property type="match status" value="1"/>
</dbReference>
<dbReference type="Pfam" id="PF13561">
    <property type="entry name" value="adh_short_C2"/>
    <property type="match status" value="1"/>
</dbReference>
<dbReference type="PANTHER" id="PTHR42760:SF133">
    <property type="entry name" value="3-OXOACYL-[ACYL-CARRIER-PROTEIN] REDUCTASE"/>
    <property type="match status" value="1"/>
</dbReference>
<dbReference type="GO" id="GO:0016616">
    <property type="term" value="F:oxidoreductase activity, acting on the CH-OH group of donors, NAD or NADP as acceptor"/>
    <property type="evidence" value="ECO:0007669"/>
    <property type="project" value="TreeGrafter"/>
</dbReference>
<proteinExistence type="inferred from homology"/>
<dbReference type="AlphaFoldDB" id="A0A1H6QHK0"/>
<dbReference type="OrthoDB" id="9804774at2"/>
<dbReference type="FunFam" id="3.40.50.720:FF:000084">
    <property type="entry name" value="Short-chain dehydrogenase reductase"/>
    <property type="match status" value="1"/>
</dbReference>
<dbReference type="InterPro" id="IPR002347">
    <property type="entry name" value="SDR_fam"/>
</dbReference>
<keyword evidence="4" id="KW-1185">Reference proteome</keyword>
<dbReference type="InterPro" id="IPR036291">
    <property type="entry name" value="NAD(P)-bd_dom_sf"/>
</dbReference>
<evidence type="ECO:0000313" key="3">
    <source>
        <dbReference type="EMBL" id="SEI38870.1"/>
    </source>
</evidence>
<dbReference type="PRINTS" id="PR00081">
    <property type="entry name" value="GDHRDH"/>
</dbReference>
<organism evidence="3 4">
    <name type="scientific">Dyadobacter koreensis</name>
    <dbReference type="NCBI Taxonomy" id="408657"/>
    <lineage>
        <taxon>Bacteria</taxon>
        <taxon>Pseudomonadati</taxon>
        <taxon>Bacteroidota</taxon>
        <taxon>Cytophagia</taxon>
        <taxon>Cytophagales</taxon>
        <taxon>Spirosomataceae</taxon>
        <taxon>Dyadobacter</taxon>
    </lineage>
</organism>
<evidence type="ECO:0000256" key="1">
    <source>
        <dbReference type="ARBA" id="ARBA00006484"/>
    </source>
</evidence>
<dbReference type="Proteomes" id="UP000199532">
    <property type="component" value="Unassembled WGS sequence"/>
</dbReference>
<keyword evidence="2" id="KW-0560">Oxidoreductase</keyword>
<comment type="similarity">
    <text evidence="1">Belongs to the short-chain dehydrogenases/reductases (SDR) family.</text>
</comment>
<dbReference type="PRINTS" id="PR00080">
    <property type="entry name" value="SDRFAMILY"/>
</dbReference>
<reference evidence="3 4" key="1">
    <citation type="submission" date="2016-10" db="EMBL/GenBank/DDBJ databases">
        <authorList>
            <person name="de Groot N.N."/>
        </authorList>
    </citation>
    <scope>NUCLEOTIDE SEQUENCE [LARGE SCALE GENOMIC DNA]</scope>
    <source>
        <strain evidence="3 4">DSM 19938</strain>
    </source>
</reference>
<dbReference type="STRING" id="408657.SAMN04487995_0296"/>
<accession>A0A1H6QHK0</accession>
<evidence type="ECO:0000313" key="4">
    <source>
        <dbReference type="Proteomes" id="UP000199532"/>
    </source>
</evidence>
<dbReference type="Gene3D" id="3.40.50.720">
    <property type="entry name" value="NAD(P)-binding Rossmann-like Domain"/>
    <property type="match status" value="1"/>
</dbReference>
<sequence length="260" mass="27222">MEKSAKELSGKIALVTGGTKGIGKAIAEKLAFEGATVVVTARKPPEGKIEHHFIAADFTDSSDITSLAETMVQQYGIPAILINNVGGTSSPAGGFQMLSDEDWGRDIELNLMASIRLDKAIVPKMIGNKSGVVIHISSLNGKIPLYQSNFSYGVMKSALNAYSKTLANEVAGHGIRVNTVSPGMVRTTAMESFLQSYAKSIGKTVTEAAQQIMDGLGGVPLNRLAEPEEIASLVAFLVSDGAAYITGANMLADGGTYPAV</sequence>
<dbReference type="RefSeq" id="WP_090331179.1">
    <property type="nucleotide sequence ID" value="NZ_FNXY01000001.1"/>
</dbReference>